<dbReference type="EMBL" id="DWZE01000006">
    <property type="protein sequence ID" value="HJA82440.1"/>
    <property type="molecule type" value="Genomic_DNA"/>
</dbReference>
<feature type="signal peptide" evidence="2">
    <location>
        <begin position="1"/>
        <end position="20"/>
    </location>
</feature>
<gene>
    <name evidence="3" type="ORF">H9785_00475</name>
</gene>
<evidence type="ECO:0000256" key="1">
    <source>
        <dbReference type="SAM" id="MobiDB-lite"/>
    </source>
</evidence>
<keyword evidence="2" id="KW-0732">Signal</keyword>
<dbReference type="AlphaFoldDB" id="A0A9D2HP43"/>
<dbReference type="Proteomes" id="UP000823860">
    <property type="component" value="Unassembled WGS sequence"/>
</dbReference>
<reference evidence="3" key="1">
    <citation type="journal article" date="2021" name="PeerJ">
        <title>Extensive microbial diversity within the chicken gut microbiome revealed by metagenomics and culture.</title>
        <authorList>
            <person name="Gilroy R."/>
            <person name="Ravi A."/>
            <person name="Getino M."/>
            <person name="Pursley I."/>
            <person name="Horton D.L."/>
            <person name="Alikhan N.F."/>
            <person name="Baker D."/>
            <person name="Gharbi K."/>
            <person name="Hall N."/>
            <person name="Watson M."/>
            <person name="Adriaenssens E.M."/>
            <person name="Foster-Nyarko E."/>
            <person name="Jarju S."/>
            <person name="Secka A."/>
            <person name="Antonio M."/>
            <person name="Oren A."/>
            <person name="Chaudhuri R.R."/>
            <person name="La Ragione R."/>
            <person name="Hildebrand F."/>
            <person name="Pallen M.J."/>
        </authorList>
    </citation>
    <scope>NUCLEOTIDE SEQUENCE</scope>
    <source>
        <strain evidence="3">ChiHecec1B25-7008</strain>
    </source>
</reference>
<evidence type="ECO:0000256" key="2">
    <source>
        <dbReference type="SAM" id="SignalP"/>
    </source>
</evidence>
<evidence type="ECO:0008006" key="5">
    <source>
        <dbReference type="Google" id="ProtNLM"/>
    </source>
</evidence>
<protein>
    <recommendedName>
        <fullName evidence="5">Lipoprotein</fullName>
    </recommendedName>
</protein>
<feature type="region of interest" description="Disordered" evidence="1">
    <location>
        <begin position="134"/>
        <end position="177"/>
    </location>
</feature>
<accession>A0A9D2HP43</accession>
<comment type="caution">
    <text evidence="3">The sequence shown here is derived from an EMBL/GenBank/DDBJ whole genome shotgun (WGS) entry which is preliminary data.</text>
</comment>
<evidence type="ECO:0000313" key="4">
    <source>
        <dbReference type="Proteomes" id="UP000823860"/>
    </source>
</evidence>
<evidence type="ECO:0000313" key="3">
    <source>
        <dbReference type="EMBL" id="HJA82440.1"/>
    </source>
</evidence>
<proteinExistence type="predicted"/>
<dbReference type="PROSITE" id="PS51257">
    <property type="entry name" value="PROKAR_LIPOPROTEIN"/>
    <property type="match status" value="1"/>
</dbReference>
<feature type="chain" id="PRO_5038648813" description="Lipoprotein" evidence="2">
    <location>
        <begin position="21"/>
        <end position="390"/>
    </location>
</feature>
<sequence length="390" mass="42256">MKKQLLAMFAAAALFAGCSSDEMNNINGGENNGNGATGTVETATYFAVSTDEGIGIMASSASNAPETRGKLDKDYQGWVVGKWQWCTECEAYCFHYSNRWECQCGKGSDCPVCNVQGNQCEHCTPQYTGAPEDYKGECDDQAPDQGGDQGGEGENPGDGEGGDQGGEGGGDEGETPVPGSDITLDFCIDLSDVLENAFTMETDDFYIRVNGDYIKTATWLDGISTTSNKALIGIDGNDRLQISLLGLDKIPAEKNGYDYTFEAYLWVKNEAPLNDGTGGYGQLFDESMKAKWVNHAEGGDSEAGCNINCQTDGEDGLCLTSYTWYGPKYGYEVRYNVYRGISGRPATDGQGNYTSTYGDSPYIKVSVHVKRVADTVKSTFTPIYYTWEEK</sequence>
<name>A0A9D2HP43_9BACE</name>
<reference evidence="3" key="2">
    <citation type="submission" date="2021-04" db="EMBL/GenBank/DDBJ databases">
        <authorList>
            <person name="Gilroy R."/>
        </authorList>
    </citation>
    <scope>NUCLEOTIDE SEQUENCE</scope>
    <source>
        <strain evidence="3">ChiHecec1B25-7008</strain>
    </source>
</reference>
<organism evidence="3 4">
    <name type="scientific">Candidatus Bacteroides intestinavium</name>
    <dbReference type="NCBI Taxonomy" id="2838469"/>
    <lineage>
        <taxon>Bacteria</taxon>
        <taxon>Pseudomonadati</taxon>
        <taxon>Bacteroidota</taxon>
        <taxon>Bacteroidia</taxon>
        <taxon>Bacteroidales</taxon>
        <taxon>Bacteroidaceae</taxon>
        <taxon>Bacteroides</taxon>
    </lineage>
</organism>